<keyword evidence="2 5" id="KW-0812">Transmembrane</keyword>
<dbReference type="Gene3D" id="3.30.750.24">
    <property type="entry name" value="STAS domain"/>
    <property type="match status" value="1"/>
</dbReference>
<evidence type="ECO:0000256" key="2">
    <source>
        <dbReference type="ARBA" id="ARBA00022692"/>
    </source>
</evidence>
<dbReference type="Pfam" id="PF00916">
    <property type="entry name" value="Sulfate_transp"/>
    <property type="match status" value="1"/>
</dbReference>
<dbReference type="STRING" id="1081105.A0A167HI32"/>
<dbReference type="NCBIfam" id="TIGR00815">
    <property type="entry name" value="sulP"/>
    <property type="match status" value="1"/>
</dbReference>
<comment type="caution">
    <text evidence="7">The sequence shown here is derived from an EMBL/GenBank/DDBJ whole genome shotgun (WGS) entry which is preliminary data.</text>
</comment>
<dbReference type="PROSITE" id="PS50801">
    <property type="entry name" value="STAS"/>
    <property type="match status" value="1"/>
</dbReference>
<feature type="transmembrane region" description="Helical" evidence="5">
    <location>
        <begin position="406"/>
        <end position="426"/>
    </location>
</feature>
<evidence type="ECO:0000256" key="3">
    <source>
        <dbReference type="ARBA" id="ARBA00022989"/>
    </source>
</evidence>
<proteinExistence type="predicted"/>
<keyword evidence="3 5" id="KW-1133">Transmembrane helix</keyword>
<dbReference type="GO" id="GO:0016020">
    <property type="term" value="C:membrane"/>
    <property type="evidence" value="ECO:0007669"/>
    <property type="project" value="UniProtKB-SubCell"/>
</dbReference>
<keyword evidence="4 5" id="KW-0472">Membrane</keyword>
<protein>
    <submittedName>
        <fullName evidence="7">Sulfate permease</fullName>
    </submittedName>
</protein>
<evidence type="ECO:0000313" key="8">
    <source>
        <dbReference type="Proteomes" id="UP000243498"/>
    </source>
</evidence>
<dbReference type="OrthoDB" id="288203at2759"/>
<organism evidence="7 8">
    <name type="scientific">Metarhizium rileyi (strain RCEF 4871)</name>
    <name type="common">Nomuraea rileyi</name>
    <dbReference type="NCBI Taxonomy" id="1649241"/>
    <lineage>
        <taxon>Eukaryota</taxon>
        <taxon>Fungi</taxon>
        <taxon>Dikarya</taxon>
        <taxon>Ascomycota</taxon>
        <taxon>Pezizomycotina</taxon>
        <taxon>Sordariomycetes</taxon>
        <taxon>Hypocreomycetidae</taxon>
        <taxon>Hypocreales</taxon>
        <taxon>Clavicipitaceae</taxon>
        <taxon>Metarhizium</taxon>
    </lineage>
</organism>
<feature type="transmembrane region" description="Helical" evidence="5">
    <location>
        <begin position="438"/>
        <end position="465"/>
    </location>
</feature>
<dbReference type="OMA" id="PALYWIP"/>
<dbReference type="CDD" id="cd07042">
    <property type="entry name" value="STAS_SulP_like_sulfate_transporter"/>
    <property type="match status" value="1"/>
</dbReference>
<dbReference type="GO" id="GO:0055085">
    <property type="term" value="P:transmembrane transport"/>
    <property type="evidence" value="ECO:0007669"/>
    <property type="project" value="InterPro"/>
</dbReference>
<dbReference type="PANTHER" id="PTHR11814">
    <property type="entry name" value="SULFATE TRANSPORTER"/>
    <property type="match status" value="1"/>
</dbReference>
<sequence>MKSVSQVKDIVATSLRTDPNINRVKGWVDPVSRRLPSATAEYLADKLPIVQWLPHYNPQWLLRDLIAGITVGVMLIPQGLAYAKIATVPIENGLYASWFPPLLYFFLGTSRELSAGPTSILGLLTAEAVEELSKEGYRPADISSAMAFVVGVYALVVGLLKLGFLLDFVSAPVLTGWISAVAIVIGLGQVGSLVGLDLPPGVSGIIHDFFSRIHHIQPLTLAIGLTSLALLLTLEKVGKRYKGNKYIKFICTSRAVLLLIIYTLISYFCNRHRGKDLLWAVTKVDTHGLPAPRPHNSALLQKVLPRAFAALIAMSVEHLGVGKAFALRGNYNIDKSQELVFLGVNNMVNSLFGAQTTGGAMSRTAVNSDCNVHSPVNFLFTGGFIVLTLYELAPALYWIPKATLSAIIIMAVAHLVARPSQFYRFWKMSFIDFVGSQLGFWVTLFTSTEIGLATAVGFGIVYTLLRLAFPRWIGLSHLETEDTHICLPLTGAASTNVDVPAEAYLVQYSNDILFSNAERVKASILQSVQVHYEPASDDAVKTNKSKRTWNPASKKQIIKIRKRKGITAFHGDKTPLRRIVLDFGRVSFIDSTGIFSLIELKMELRRYIGQDLEFRFVGMVEPVRERFDRSGWEFASPGQQRAETADVIYPSVDLALWHLGGADDKTELLKEKNSDV</sequence>
<reference evidence="7 8" key="1">
    <citation type="journal article" date="2016" name="Genome Biol. Evol.">
        <title>Divergent and convergent evolution of fungal pathogenicity.</title>
        <authorList>
            <person name="Shang Y."/>
            <person name="Xiao G."/>
            <person name="Zheng P."/>
            <person name="Cen K."/>
            <person name="Zhan S."/>
            <person name="Wang C."/>
        </authorList>
    </citation>
    <scope>NUCLEOTIDE SEQUENCE [LARGE SCALE GENOMIC DNA]</scope>
    <source>
        <strain evidence="7 8">RCEF 4871</strain>
    </source>
</reference>
<feature type="transmembrane region" description="Helical" evidence="5">
    <location>
        <begin position="174"/>
        <end position="196"/>
    </location>
</feature>
<evidence type="ECO:0000259" key="6">
    <source>
        <dbReference type="PROSITE" id="PS50801"/>
    </source>
</evidence>
<dbReference type="InterPro" id="IPR011547">
    <property type="entry name" value="SLC26A/SulP_dom"/>
</dbReference>
<dbReference type="InterPro" id="IPR036513">
    <property type="entry name" value="STAS_dom_sf"/>
</dbReference>
<evidence type="ECO:0000313" key="7">
    <source>
        <dbReference type="EMBL" id="OAA47936.1"/>
    </source>
</evidence>
<feature type="transmembrane region" description="Helical" evidence="5">
    <location>
        <begin position="142"/>
        <end position="162"/>
    </location>
</feature>
<dbReference type="InterPro" id="IPR001902">
    <property type="entry name" value="SLC26A/SulP_fam"/>
</dbReference>
<keyword evidence="8" id="KW-1185">Reference proteome</keyword>
<dbReference type="InterPro" id="IPR002645">
    <property type="entry name" value="STAS_dom"/>
</dbReference>
<gene>
    <name evidence="7" type="ORF">NOR_02426</name>
</gene>
<feature type="domain" description="STAS" evidence="6">
    <location>
        <begin position="493"/>
        <end position="659"/>
    </location>
</feature>
<feature type="transmembrane region" description="Helical" evidence="5">
    <location>
        <begin position="216"/>
        <end position="234"/>
    </location>
</feature>
<feature type="transmembrane region" description="Helical" evidence="5">
    <location>
        <begin position="65"/>
        <end position="85"/>
    </location>
</feature>
<dbReference type="SUPFAM" id="SSF52091">
    <property type="entry name" value="SpoIIaa-like"/>
    <property type="match status" value="1"/>
</dbReference>
<evidence type="ECO:0000256" key="1">
    <source>
        <dbReference type="ARBA" id="ARBA00004141"/>
    </source>
</evidence>
<accession>A0A167HI32</accession>
<dbReference type="EMBL" id="AZHC01000005">
    <property type="protein sequence ID" value="OAA47936.1"/>
    <property type="molecule type" value="Genomic_DNA"/>
</dbReference>
<name>A0A167HI32_METRR</name>
<comment type="subcellular location">
    <subcellularLocation>
        <location evidence="1">Membrane</location>
        <topology evidence="1">Multi-pass membrane protein</topology>
    </subcellularLocation>
</comment>
<feature type="transmembrane region" description="Helical" evidence="5">
    <location>
        <begin position="246"/>
        <end position="268"/>
    </location>
</feature>
<evidence type="ECO:0000256" key="4">
    <source>
        <dbReference type="ARBA" id="ARBA00023136"/>
    </source>
</evidence>
<evidence type="ECO:0000256" key="5">
    <source>
        <dbReference type="SAM" id="Phobius"/>
    </source>
</evidence>
<dbReference type="AlphaFoldDB" id="A0A167HI32"/>
<dbReference type="Pfam" id="PF01740">
    <property type="entry name" value="STAS"/>
    <property type="match status" value="1"/>
</dbReference>
<dbReference type="Proteomes" id="UP000243498">
    <property type="component" value="Unassembled WGS sequence"/>
</dbReference>